<dbReference type="EMBL" id="BARW01001048">
    <property type="protein sequence ID" value="GAI71875.1"/>
    <property type="molecule type" value="Genomic_DNA"/>
</dbReference>
<dbReference type="AlphaFoldDB" id="X1S8W1"/>
<evidence type="ECO:0000313" key="1">
    <source>
        <dbReference type="EMBL" id="GAI71875.1"/>
    </source>
</evidence>
<protein>
    <submittedName>
        <fullName evidence="1">Uncharacterized protein</fullName>
    </submittedName>
</protein>
<accession>X1S8W1</accession>
<sequence length="125" mass="14158">MSNQPIDETLEKWQEKVKEEVPLPDTVSAVLDQAIGMISAGDEEAGKFQEQLEVLIPNLPDEDKKRMTRFLLDFNYIQGLCRLDEKEDCKQGVTILTERVKEFKGEVESSPNPLTLLGHKVETPS</sequence>
<name>X1S8W1_9ZZZZ</name>
<reference evidence="1" key="1">
    <citation type="journal article" date="2014" name="Front. Microbiol.">
        <title>High frequency of phylogenetically diverse reductive dehalogenase-homologous genes in deep subseafloor sedimentary metagenomes.</title>
        <authorList>
            <person name="Kawai M."/>
            <person name="Futagami T."/>
            <person name="Toyoda A."/>
            <person name="Takaki Y."/>
            <person name="Nishi S."/>
            <person name="Hori S."/>
            <person name="Arai W."/>
            <person name="Tsubouchi T."/>
            <person name="Morono Y."/>
            <person name="Uchiyama I."/>
            <person name="Ito T."/>
            <person name="Fujiyama A."/>
            <person name="Inagaki F."/>
            <person name="Takami H."/>
        </authorList>
    </citation>
    <scope>NUCLEOTIDE SEQUENCE</scope>
    <source>
        <strain evidence="1">Expedition CK06-06</strain>
    </source>
</reference>
<comment type="caution">
    <text evidence="1">The sequence shown here is derived from an EMBL/GenBank/DDBJ whole genome shotgun (WGS) entry which is preliminary data.</text>
</comment>
<gene>
    <name evidence="1" type="ORF">S12H4_03644</name>
</gene>
<proteinExistence type="predicted"/>
<organism evidence="1">
    <name type="scientific">marine sediment metagenome</name>
    <dbReference type="NCBI Taxonomy" id="412755"/>
    <lineage>
        <taxon>unclassified sequences</taxon>
        <taxon>metagenomes</taxon>
        <taxon>ecological metagenomes</taxon>
    </lineage>
</organism>